<keyword evidence="2" id="KW-1185">Reference proteome</keyword>
<feature type="non-terminal residue" evidence="1">
    <location>
        <position position="1"/>
    </location>
</feature>
<name>A0ACA9STE7_9GLOM</name>
<protein>
    <submittedName>
        <fullName evidence="1">23548_t:CDS:1</fullName>
    </submittedName>
</protein>
<gene>
    <name evidence="1" type="ORF">RPERSI_LOCUS33779</name>
</gene>
<organism evidence="1 2">
    <name type="scientific">Racocetra persica</name>
    <dbReference type="NCBI Taxonomy" id="160502"/>
    <lineage>
        <taxon>Eukaryota</taxon>
        <taxon>Fungi</taxon>
        <taxon>Fungi incertae sedis</taxon>
        <taxon>Mucoromycota</taxon>
        <taxon>Glomeromycotina</taxon>
        <taxon>Glomeromycetes</taxon>
        <taxon>Diversisporales</taxon>
        <taxon>Gigasporaceae</taxon>
        <taxon>Racocetra</taxon>
    </lineage>
</organism>
<accession>A0ACA9STE7</accession>
<reference evidence="1" key="1">
    <citation type="submission" date="2021-06" db="EMBL/GenBank/DDBJ databases">
        <authorList>
            <person name="Kallberg Y."/>
            <person name="Tangrot J."/>
            <person name="Rosling A."/>
        </authorList>
    </citation>
    <scope>NUCLEOTIDE SEQUENCE</scope>
    <source>
        <strain evidence="1">MA461A</strain>
    </source>
</reference>
<evidence type="ECO:0000313" key="1">
    <source>
        <dbReference type="EMBL" id="CAG8845693.1"/>
    </source>
</evidence>
<dbReference type="EMBL" id="CAJVQC010147905">
    <property type="protein sequence ID" value="CAG8845693.1"/>
    <property type="molecule type" value="Genomic_DNA"/>
</dbReference>
<dbReference type="Proteomes" id="UP000789920">
    <property type="component" value="Unassembled WGS sequence"/>
</dbReference>
<evidence type="ECO:0000313" key="2">
    <source>
        <dbReference type="Proteomes" id="UP000789920"/>
    </source>
</evidence>
<comment type="caution">
    <text evidence="1">The sequence shown here is derived from an EMBL/GenBank/DDBJ whole genome shotgun (WGS) entry which is preliminary data.</text>
</comment>
<sequence>LNDLDRLLAWRKDVNNFNLYFVVPPDIFGTFLLQRYKTTKDKDCVKKRSSNAMSGDDENKETTRKEMNKDVKK</sequence>
<proteinExistence type="predicted"/>